<keyword evidence="5" id="KW-1185">Reference proteome</keyword>
<dbReference type="InParanoid" id="A0A540VMQ4"/>
<protein>
    <submittedName>
        <fullName evidence="4">DUF1992 domain-containing protein</fullName>
    </submittedName>
</protein>
<evidence type="ECO:0000313" key="5">
    <source>
        <dbReference type="Proteomes" id="UP000317371"/>
    </source>
</evidence>
<reference evidence="4 5" key="1">
    <citation type="submission" date="2019-06" db="EMBL/GenBank/DDBJ databases">
        <title>Genome sequence of Litorilinea aerophila BAA-2444.</title>
        <authorList>
            <person name="Maclea K.S."/>
            <person name="Maurais E.G."/>
            <person name="Iannazzi L.C."/>
        </authorList>
    </citation>
    <scope>NUCLEOTIDE SEQUENCE [LARGE SCALE GENOMIC DNA]</scope>
    <source>
        <strain evidence="4 5">ATCC BAA-2444</strain>
    </source>
</reference>
<dbReference type="RefSeq" id="WP_141608253.1">
    <property type="nucleotide sequence ID" value="NZ_VIGC02000001.1"/>
</dbReference>
<dbReference type="OrthoDB" id="9798476at2"/>
<dbReference type="InterPro" id="IPR052573">
    <property type="entry name" value="DnaJ_C_subfamily_28"/>
</dbReference>
<sequence length="211" mass="24821">MKKPLDPMLPNPKQERPERVEERLRKAREKASEYLEKRQEQPEEPATTGGRQRAVRPLGEWQDLVGQRIEEAMRDGAFDNLPGRGKRLNLRRNPFVPEDQQLAYQLLQNNNLAPAWIGERQEVLRKIESWRVQLRQQVAEVQAEARPGGAERTYLRQRWERQVAIWEAEILELNRRITTLNLQQPVAHLEVFKLILDEELARLGVSRHTFS</sequence>
<feature type="domain" description="DnaJ homologue subfamily C member 28 conserved" evidence="3">
    <location>
        <begin position="64"/>
        <end position="131"/>
    </location>
</feature>
<proteinExistence type="predicted"/>
<evidence type="ECO:0000256" key="1">
    <source>
        <dbReference type="SAM" id="Coils"/>
    </source>
</evidence>
<dbReference type="Pfam" id="PF09350">
    <property type="entry name" value="DJC28_CD"/>
    <property type="match status" value="1"/>
</dbReference>
<feature type="coiled-coil region" evidence="1">
    <location>
        <begin position="156"/>
        <end position="183"/>
    </location>
</feature>
<organism evidence="4 5">
    <name type="scientific">Litorilinea aerophila</name>
    <dbReference type="NCBI Taxonomy" id="1204385"/>
    <lineage>
        <taxon>Bacteria</taxon>
        <taxon>Bacillati</taxon>
        <taxon>Chloroflexota</taxon>
        <taxon>Caldilineae</taxon>
        <taxon>Caldilineales</taxon>
        <taxon>Caldilineaceae</taxon>
        <taxon>Litorilinea</taxon>
    </lineage>
</organism>
<dbReference type="EMBL" id="VIGC01000001">
    <property type="protein sequence ID" value="TQE98040.1"/>
    <property type="molecule type" value="Genomic_DNA"/>
</dbReference>
<dbReference type="PANTHER" id="PTHR39158:SF1">
    <property type="entry name" value="DNAJ HOMOLOG SUBFAMILY C MEMBER 28"/>
    <property type="match status" value="1"/>
</dbReference>
<name>A0A540VMQ4_9CHLR</name>
<evidence type="ECO:0000256" key="2">
    <source>
        <dbReference type="SAM" id="MobiDB-lite"/>
    </source>
</evidence>
<dbReference type="AlphaFoldDB" id="A0A540VMQ4"/>
<feature type="region of interest" description="Disordered" evidence="2">
    <location>
        <begin position="1"/>
        <end position="56"/>
    </location>
</feature>
<keyword evidence="1" id="KW-0175">Coiled coil</keyword>
<dbReference type="Proteomes" id="UP000317371">
    <property type="component" value="Unassembled WGS sequence"/>
</dbReference>
<dbReference type="PANTHER" id="PTHR39158">
    <property type="entry name" value="OS08G0560600 PROTEIN"/>
    <property type="match status" value="1"/>
</dbReference>
<feature type="compositionally biased region" description="Basic and acidic residues" evidence="2">
    <location>
        <begin position="13"/>
        <end position="41"/>
    </location>
</feature>
<comment type="caution">
    <text evidence="4">The sequence shown here is derived from an EMBL/GenBank/DDBJ whole genome shotgun (WGS) entry which is preliminary data.</text>
</comment>
<dbReference type="InterPro" id="IPR018961">
    <property type="entry name" value="DnaJ_homolog_subfam-C_membr-28"/>
</dbReference>
<accession>A0A540VMQ4</accession>
<gene>
    <name evidence="4" type="ORF">FKZ61_01290</name>
</gene>
<evidence type="ECO:0000259" key="3">
    <source>
        <dbReference type="Pfam" id="PF09350"/>
    </source>
</evidence>
<evidence type="ECO:0000313" key="4">
    <source>
        <dbReference type="EMBL" id="TQE98040.1"/>
    </source>
</evidence>